<proteinExistence type="predicted"/>
<dbReference type="AlphaFoldDB" id="A0A1F7WL66"/>
<accession>A0A1F7WL66</accession>
<protein>
    <submittedName>
        <fullName evidence="1">Uncharacterized protein</fullName>
    </submittedName>
</protein>
<reference evidence="1 2" key="1">
    <citation type="journal article" date="2016" name="Nat. Commun.">
        <title>Thousands of microbial genomes shed light on interconnected biogeochemical processes in an aquifer system.</title>
        <authorList>
            <person name="Anantharaman K."/>
            <person name="Brown C.T."/>
            <person name="Hug L.A."/>
            <person name="Sharon I."/>
            <person name="Castelle C.J."/>
            <person name="Probst A.J."/>
            <person name="Thomas B.C."/>
            <person name="Singh A."/>
            <person name="Wilkins M.J."/>
            <person name="Karaoz U."/>
            <person name="Brodie E.L."/>
            <person name="Williams K.H."/>
            <person name="Hubbard S.S."/>
            <person name="Banfield J.F."/>
        </authorList>
    </citation>
    <scope>NUCLEOTIDE SEQUENCE [LARGE SCALE GENOMIC DNA]</scope>
</reference>
<dbReference type="STRING" id="1817813.A2008_02940"/>
<dbReference type="Proteomes" id="UP000178735">
    <property type="component" value="Unassembled WGS sequence"/>
</dbReference>
<gene>
    <name evidence="1" type="ORF">A2008_02940</name>
</gene>
<evidence type="ECO:0000313" key="1">
    <source>
        <dbReference type="EMBL" id="OGM03574.1"/>
    </source>
</evidence>
<comment type="caution">
    <text evidence="1">The sequence shown here is derived from an EMBL/GenBank/DDBJ whole genome shotgun (WGS) entry which is preliminary data.</text>
</comment>
<sequence length="174" mass="20006">MTVIEFLEELKTLTGGKIIKEDGMGNITDVKSRPFSRLYADYKKHYIKIDFIDATELLIEVNMAPPHRLLLRPENVVSKFLDKVSLSAEIKVGDAEFDSKYIVQNVNVAEAQKTVNEKFKEALKILEPFLFFEMTGNEFKLVKRVDIHSDYKPQNALNDLDNLLLLVDRTKEKA</sequence>
<name>A0A1F7WL66_9BACT</name>
<evidence type="ECO:0000313" key="2">
    <source>
        <dbReference type="Proteomes" id="UP000178735"/>
    </source>
</evidence>
<organism evidence="1 2">
    <name type="scientific">Candidatus Wallbacteria bacterium GWC2_49_35</name>
    <dbReference type="NCBI Taxonomy" id="1817813"/>
    <lineage>
        <taxon>Bacteria</taxon>
        <taxon>Candidatus Walliibacteriota</taxon>
    </lineage>
</organism>
<dbReference type="EMBL" id="MGFH01000161">
    <property type="protein sequence ID" value="OGM03574.1"/>
    <property type="molecule type" value="Genomic_DNA"/>
</dbReference>